<sequence length="115" mass="12823">MHVASLRAPRPVFDIRRKQPTQQGNAGRRWTIANTFVCASGHNQILRAFVPSLHQHACACTHKPIRLFGNSQVPQTIGKAHNIVPQACPTPPTIVLSPSPTHRNDSERNAFRYRA</sequence>
<evidence type="ECO:0000313" key="2">
    <source>
        <dbReference type="EMBL" id="KIM47877.1"/>
    </source>
</evidence>
<proteinExistence type="predicted"/>
<accession>A0A0C2Z3S5</accession>
<feature type="compositionally biased region" description="Basic and acidic residues" evidence="1">
    <location>
        <begin position="102"/>
        <end position="115"/>
    </location>
</feature>
<reference evidence="2 3" key="1">
    <citation type="submission" date="2014-04" db="EMBL/GenBank/DDBJ databases">
        <authorList>
            <consortium name="DOE Joint Genome Institute"/>
            <person name="Kuo A."/>
            <person name="Gay G."/>
            <person name="Dore J."/>
            <person name="Kohler A."/>
            <person name="Nagy L.G."/>
            <person name="Floudas D."/>
            <person name="Copeland A."/>
            <person name="Barry K.W."/>
            <person name="Cichocki N."/>
            <person name="Veneault-Fourrey C."/>
            <person name="LaButti K."/>
            <person name="Lindquist E.A."/>
            <person name="Lipzen A."/>
            <person name="Lundell T."/>
            <person name="Morin E."/>
            <person name="Murat C."/>
            <person name="Sun H."/>
            <person name="Tunlid A."/>
            <person name="Henrissat B."/>
            <person name="Grigoriev I.V."/>
            <person name="Hibbett D.S."/>
            <person name="Martin F."/>
            <person name="Nordberg H.P."/>
            <person name="Cantor M.N."/>
            <person name="Hua S.X."/>
        </authorList>
    </citation>
    <scope>NUCLEOTIDE SEQUENCE [LARGE SCALE GENOMIC DNA]</scope>
    <source>
        <strain evidence="3">h7</strain>
    </source>
</reference>
<evidence type="ECO:0000313" key="3">
    <source>
        <dbReference type="Proteomes" id="UP000053424"/>
    </source>
</evidence>
<keyword evidence="3" id="KW-1185">Reference proteome</keyword>
<dbReference type="HOGENOM" id="CLU_2109340_0_0_1"/>
<organism evidence="2 3">
    <name type="scientific">Hebeloma cylindrosporum</name>
    <dbReference type="NCBI Taxonomy" id="76867"/>
    <lineage>
        <taxon>Eukaryota</taxon>
        <taxon>Fungi</taxon>
        <taxon>Dikarya</taxon>
        <taxon>Basidiomycota</taxon>
        <taxon>Agaricomycotina</taxon>
        <taxon>Agaricomycetes</taxon>
        <taxon>Agaricomycetidae</taxon>
        <taxon>Agaricales</taxon>
        <taxon>Agaricineae</taxon>
        <taxon>Hymenogastraceae</taxon>
        <taxon>Hebeloma</taxon>
    </lineage>
</organism>
<gene>
    <name evidence="2" type="ORF">M413DRAFT_212284</name>
</gene>
<dbReference type="AlphaFoldDB" id="A0A0C2Z3S5"/>
<dbReference type="EMBL" id="KN831769">
    <property type="protein sequence ID" value="KIM47877.1"/>
    <property type="molecule type" value="Genomic_DNA"/>
</dbReference>
<protein>
    <submittedName>
        <fullName evidence="2">Uncharacterized protein</fullName>
    </submittedName>
</protein>
<feature type="region of interest" description="Disordered" evidence="1">
    <location>
        <begin position="90"/>
        <end position="115"/>
    </location>
</feature>
<evidence type="ECO:0000256" key="1">
    <source>
        <dbReference type="SAM" id="MobiDB-lite"/>
    </source>
</evidence>
<reference evidence="3" key="2">
    <citation type="submission" date="2015-01" db="EMBL/GenBank/DDBJ databases">
        <title>Evolutionary Origins and Diversification of the Mycorrhizal Mutualists.</title>
        <authorList>
            <consortium name="DOE Joint Genome Institute"/>
            <consortium name="Mycorrhizal Genomics Consortium"/>
            <person name="Kohler A."/>
            <person name="Kuo A."/>
            <person name="Nagy L.G."/>
            <person name="Floudas D."/>
            <person name="Copeland A."/>
            <person name="Barry K.W."/>
            <person name="Cichocki N."/>
            <person name="Veneault-Fourrey C."/>
            <person name="LaButti K."/>
            <person name="Lindquist E.A."/>
            <person name="Lipzen A."/>
            <person name="Lundell T."/>
            <person name="Morin E."/>
            <person name="Murat C."/>
            <person name="Riley R."/>
            <person name="Ohm R."/>
            <person name="Sun H."/>
            <person name="Tunlid A."/>
            <person name="Henrissat B."/>
            <person name="Grigoriev I.V."/>
            <person name="Hibbett D.S."/>
            <person name="Martin F."/>
        </authorList>
    </citation>
    <scope>NUCLEOTIDE SEQUENCE [LARGE SCALE GENOMIC DNA]</scope>
    <source>
        <strain evidence="3">h7</strain>
    </source>
</reference>
<dbReference type="Proteomes" id="UP000053424">
    <property type="component" value="Unassembled WGS sequence"/>
</dbReference>
<name>A0A0C2Z3S5_HEBCY</name>